<name>A0ABR1AGF3_POLSC</name>
<keyword evidence="3" id="KW-1185">Reference proteome</keyword>
<evidence type="ECO:0000313" key="3">
    <source>
        <dbReference type="Proteomes" id="UP001359485"/>
    </source>
</evidence>
<feature type="transmembrane region" description="Helical" evidence="1">
    <location>
        <begin position="339"/>
        <end position="357"/>
    </location>
</feature>
<organism evidence="2 3">
    <name type="scientific">Polyplax serrata</name>
    <name type="common">Common mouse louse</name>
    <dbReference type="NCBI Taxonomy" id="468196"/>
    <lineage>
        <taxon>Eukaryota</taxon>
        <taxon>Metazoa</taxon>
        <taxon>Ecdysozoa</taxon>
        <taxon>Arthropoda</taxon>
        <taxon>Hexapoda</taxon>
        <taxon>Insecta</taxon>
        <taxon>Pterygota</taxon>
        <taxon>Neoptera</taxon>
        <taxon>Paraneoptera</taxon>
        <taxon>Psocodea</taxon>
        <taxon>Troctomorpha</taxon>
        <taxon>Phthiraptera</taxon>
        <taxon>Anoplura</taxon>
        <taxon>Polyplacidae</taxon>
        <taxon>Polyplax</taxon>
    </lineage>
</organism>
<proteinExistence type="predicted"/>
<feature type="transmembrane region" description="Helical" evidence="1">
    <location>
        <begin position="129"/>
        <end position="147"/>
    </location>
</feature>
<feature type="transmembrane region" description="Helical" evidence="1">
    <location>
        <begin position="84"/>
        <end position="108"/>
    </location>
</feature>
<feature type="transmembrane region" description="Helical" evidence="1">
    <location>
        <begin position="44"/>
        <end position="64"/>
    </location>
</feature>
<feature type="transmembrane region" description="Helical" evidence="1">
    <location>
        <begin position="213"/>
        <end position="234"/>
    </location>
</feature>
<feature type="transmembrane region" description="Helical" evidence="1">
    <location>
        <begin position="303"/>
        <end position="327"/>
    </location>
</feature>
<accession>A0ABR1AGF3</accession>
<feature type="transmembrane region" description="Helical" evidence="1">
    <location>
        <begin position="14"/>
        <end position="32"/>
    </location>
</feature>
<comment type="caution">
    <text evidence="2">The sequence shown here is derived from an EMBL/GenBank/DDBJ whole genome shotgun (WGS) entry which is preliminary data.</text>
</comment>
<keyword evidence="1" id="KW-1133">Transmembrane helix</keyword>
<feature type="transmembrane region" description="Helical" evidence="1">
    <location>
        <begin position="255"/>
        <end position="283"/>
    </location>
</feature>
<reference evidence="2 3" key="1">
    <citation type="submission" date="2023-09" db="EMBL/GenBank/DDBJ databases">
        <title>Genomes of two closely related lineages of the louse Polyplax serrata with different host specificities.</title>
        <authorList>
            <person name="Martinu J."/>
            <person name="Tarabai H."/>
            <person name="Stefka J."/>
            <person name="Hypsa V."/>
        </authorList>
    </citation>
    <scope>NUCLEOTIDE SEQUENCE [LARGE SCALE GENOMIC DNA]</scope>
    <source>
        <strain evidence="2">98ZLc_SE</strain>
    </source>
</reference>
<dbReference type="EMBL" id="JAWJWF010000050">
    <property type="protein sequence ID" value="KAK6618042.1"/>
    <property type="molecule type" value="Genomic_DNA"/>
</dbReference>
<keyword evidence="1" id="KW-0472">Membrane</keyword>
<gene>
    <name evidence="2" type="ORF">RUM44_002484</name>
</gene>
<keyword evidence="1" id="KW-0812">Transmembrane</keyword>
<protein>
    <submittedName>
        <fullName evidence="2">Uncharacterized protein</fullName>
    </submittedName>
</protein>
<evidence type="ECO:0000256" key="1">
    <source>
        <dbReference type="SAM" id="Phobius"/>
    </source>
</evidence>
<sequence>MSTFFQPIGKVGEFTIAVVFGSTVAPHIQAYVSGSGLWQKIARGSFFCVVSSIVGYGLLIYAVAERNSAENYLDSEIVLIDERPWNIILLVEIVVGGLIVLFAILVYISAWGKLADNPSSCLRSCGSKSSYLTSLIGGLVLVGVWFLEMSYIHRNFGYLTSDQANCDDYKAKDDDKACISISFLTDERVRTLCGTDLIKKFCDIYMEAMEFSYALYLFADYIMVVTLILLLIFLSMNLTLVRVEENGSAEGLKNIPLVTIVGAVIAIIGIVIFLMSGALYSPAVDYFKENVVDYEIFQGETDTWSLICYIIVIIVMAVALLVAICGAKEASGWKKKMSSPVACLAMVVVTFLAAYLIRSKFHIIDTAEEYKKCDFFYDENEYYGKIACGFIPDPYYETIYYKPKVDKYCRDFLPKLDEANLITRAGAMATQIGTVVDFNEKGIRKFRVKGPGKDTIGVVLLAMDHRRYNTIEMGMAREYKNLIG</sequence>
<evidence type="ECO:0000313" key="2">
    <source>
        <dbReference type="EMBL" id="KAK6618042.1"/>
    </source>
</evidence>
<dbReference type="Proteomes" id="UP001359485">
    <property type="component" value="Unassembled WGS sequence"/>
</dbReference>